<evidence type="ECO:0000313" key="3">
    <source>
        <dbReference type="EMBL" id="MCK7616237.1"/>
    </source>
</evidence>
<comment type="caution">
    <text evidence="3">The sequence shown here is derived from an EMBL/GenBank/DDBJ whole genome shotgun (WGS) entry which is preliminary data.</text>
</comment>
<reference evidence="3" key="1">
    <citation type="submission" date="2022-04" db="EMBL/GenBank/DDBJ databases">
        <title>Roseibium sp. CAU 1639 isolated from mud.</title>
        <authorList>
            <person name="Kim W."/>
        </authorList>
    </citation>
    <scope>NUCLEOTIDE SEQUENCE</scope>
    <source>
        <strain evidence="3">CAU 1639</strain>
    </source>
</reference>
<keyword evidence="1" id="KW-0812">Transmembrane</keyword>
<organism evidence="3 4">
    <name type="scientific">Roseibium sediminicola</name>
    <dbReference type="NCBI Taxonomy" id="2933272"/>
    <lineage>
        <taxon>Bacteria</taxon>
        <taxon>Pseudomonadati</taxon>
        <taxon>Pseudomonadota</taxon>
        <taxon>Alphaproteobacteria</taxon>
        <taxon>Hyphomicrobiales</taxon>
        <taxon>Stappiaceae</taxon>
        <taxon>Roseibium</taxon>
    </lineage>
</organism>
<dbReference type="Pfam" id="PF07331">
    <property type="entry name" value="TctB"/>
    <property type="match status" value="1"/>
</dbReference>
<feature type="transmembrane region" description="Helical" evidence="1">
    <location>
        <begin position="35"/>
        <end position="55"/>
    </location>
</feature>
<protein>
    <submittedName>
        <fullName evidence="3">Tripartite tricarboxylate transporter TctB family protein</fullName>
    </submittedName>
</protein>
<dbReference type="EMBL" id="JALNMJ010000052">
    <property type="protein sequence ID" value="MCK7616237.1"/>
    <property type="molecule type" value="Genomic_DNA"/>
</dbReference>
<gene>
    <name evidence="3" type="ORF">M0H32_29185</name>
</gene>
<keyword evidence="1" id="KW-0472">Membrane</keyword>
<dbReference type="InterPro" id="IPR009936">
    <property type="entry name" value="DUF1468"/>
</dbReference>
<keyword evidence="4" id="KW-1185">Reference proteome</keyword>
<feature type="transmembrane region" description="Helical" evidence="1">
    <location>
        <begin position="67"/>
        <end position="84"/>
    </location>
</feature>
<accession>A0ABT0H3I1</accession>
<feature type="transmembrane region" description="Helical" evidence="1">
    <location>
        <begin position="90"/>
        <end position="107"/>
    </location>
</feature>
<evidence type="ECO:0000256" key="1">
    <source>
        <dbReference type="SAM" id="Phobius"/>
    </source>
</evidence>
<proteinExistence type="predicted"/>
<dbReference type="Proteomes" id="UP001431221">
    <property type="component" value="Unassembled WGS sequence"/>
</dbReference>
<feature type="transmembrane region" description="Helical" evidence="1">
    <location>
        <begin position="114"/>
        <end position="135"/>
    </location>
</feature>
<evidence type="ECO:0000313" key="4">
    <source>
        <dbReference type="Proteomes" id="UP001431221"/>
    </source>
</evidence>
<name>A0ABT0H3I1_9HYPH</name>
<keyword evidence="1" id="KW-1133">Transmembrane helix</keyword>
<sequence>MTTRVLGTAIFLIAVAFLCVGSSYRIGAGDPVGPSLFPMLVSIPALALSGALIVNPRIEHPWQGRKSALRLLIGIGCLFAYAFLLEPIGFLLATFLMFAGMACLFGANQKQASAAAVVASPGLFILFDLVLGLPLPAFGEWIG</sequence>
<evidence type="ECO:0000259" key="2">
    <source>
        <dbReference type="Pfam" id="PF07331"/>
    </source>
</evidence>
<dbReference type="RefSeq" id="WP_248160264.1">
    <property type="nucleotide sequence ID" value="NZ_JALNMJ010000052.1"/>
</dbReference>
<feature type="domain" description="DUF1468" evidence="2">
    <location>
        <begin position="6"/>
        <end position="136"/>
    </location>
</feature>